<dbReference type="KEGG" id="mcub:MCBB_1252"/>
<dbReference type="InterPro" id="IPR051349">
    <property type="entry name" value="Hydrogenase_assoc-protein"/>
</dbReference>
<dbReference type="PATRIC" id="fig|129848.4.peg.1268"/>
<evidence type="ECO:0000256" key="1">
    <source>
        <dbReference type="ARBA" id="ARBA00023002"/>
    </source>
</evidence>
<dbReference type="Gene3D" id="4.10.480.10">
    <property type="entry name" value="Cytochrome-c3 hydrogenase, C-terminal domain"/>
    <property type="match status" value="1"/>
</dbReference>
<dbReference type="PROSITE" id="PS51318">
    <property type="entry name" value="TAT"/>
    <property type="match status" value="1"/>
</dbReference>
<gene>
    <name evidence="4" type="primary">frhG-2</name>
    <name evidence="4" type="ORF">MCBB_1252</name>
</gene>
<dbReference type="GO" id="GO:0050454">
    <property type="term" value="F:coenzyme F420 hydrogenase activity"/>
    <property type="evidence" value="ECO:0007669"/>
    <property type="project" value="UniProtKB-EC"/>
</dbReference>
<dbReference type="EMBL" id="LT607756">
    <property type="protein sequence ID" value="SCG85810.1"/>
    <property type="molecule type" value="Genomic_DNA"/>
</dbReference>
<dbReference type="EC" id="1.12.98.1" evidence="4"/>
<dbReference type="InterPro" id="IPR037148">
    <property type="entry name" value="NiFe-Hase_small_C_sf"/>
</dbReference>
<dbReference type="Proteomes" id="UP000094707">
    <property type="component" value="Chromosome I"/>
</dbReference>
<dbReference type="Pfam" id="PF01058">
    <property type="entry name" value="Oxidored_q6"/>
    <property type="match status" value="1"/>
</dbReference>
<evidence type="ECO:0000259" key="3">
    <source>
        <dbReference type="Pfam" id="PF01058"/>
    </source>
</evidence>
<dbReference type="PANTHER" id="PTHR42845">
    <property type="entry name" value="COENZYME F420-REDUCING HYDROGENASE, GAMMA SUBUNIT"/>
    <property type="match status" value="1"/>
</dbReference>
<accession>A0A1D3L2X6</accession>
<dbReference type="InterPro" id="IPR006311">
    <property type="entry name" value="TAT_signal"/>
</dbReference>
<dbReference type="OrthoDB" id="37913at2157"/>
<feature type="domain" description="NADH:ubiquinone oxidoreductase-like 20kDa subunit" evidence="3">
    <location>
        <begin position="69"/>
        <end position="188"/>
    </location>
</feature>
<feature type="compositionally biased region" description="Low complexity" evidence="2">
    <location>
        <begin position="292"/>
        <end position="310"/>
    </location>
</feature>
<protein>
    <submittedName>
        <fullName evidence="4">Coenzyme F420 hydrogenase, subunit gamma</fullName>
        <ecNumber evidence="4">1.12.98.1</ecNumber>
    </submittedName>
</protein>
<dbReference type="Gene3D" id="3.40.50.700">
    <property type="entry name" value="NADH:ubiquinone oxidoreductase-like, 20kDa subunit"/>
    <property type="match status" value="1"/>
</dbReference>
<dbReference type="NCBIfam" id="TIGR01409">
    <property type="entry name" value="TAT_signal_seq"/>
    <property type="match status" value="1"/>
</dbReference>
<dbReference type="GO" id="GO:0051536">
    <property type="term" value="F:iron-sulfur cluster binding"/>
    <property type="evidence" value="ECO:0007669"/>
    <property type="project" value="InterPro"/>
</dbReference>
<dbReference type="RefSeq" id="WP_071906934.1">
    <property type="nucleotide sequence ID" value="NZ_LT607756.1"/>
</dbReference>
<evidence type="ECO:0000256" key="2">
    <source>
        <dbReference type="SAM" id="MobiDB-lite"/>
    </source>
</evidence>
<dbReference type="AlphaFoldDB" id="A0A1D3L2X6"/>
<dbReference type="PANTHER" id="PTHR42845:SF2">
    <property type="entry name" value="F420-NON-REDUCING HYDROGENASE VHU SUBUNIT G"/>
    <property type="match status" value="1"/>
</dbReference>
<dbReference type="InterPro" id="IPR006137">
    <property type="entry name" value="NADH_UbQ_OxRdtase-like_20kDa"/>
</dbReference>
<sequence length="310" mass="33022">MKQEFKKILDHPIDRRTFLKAVGAGTVATLFGGQSTMEEVFAASPKVGIVQLGTCAGCQVSLTEFGMDMRYISSSNPTTADILPTIDIKYAPLLVDVLAESFENISSLDICIIEGIAGPTVESSELLDHARSISTKVVALGDCASYGGVPGLNSRKGLLDLYPINKVISVDAYIRGCPPQPEQIWYMVTGGAIGEAIKPGRVCDPCIYDPKGPQASELGQPGCKKHLGCQGHDSPWQCGATRSTGGKAPCTLVDDICIGCYRDQYPVTPYYVKGQVQMRNQYGAGKQTPSGNTTNATTNTTLNKTGMIGK</sequence>
<dbReference type="InterPro" id="IPR019546">
    <property type="entry name" value="TAT_signal_bac_arc"/>
</dbReference>
<reference evidence="4 5" key="1">
    <citation type="submission" date="2016-08" db="EMBL/GenBank/DDBJ databases">
        <authorList>
            <person name="Seilhamer J.J."/>
        </authorList>
    </citation>
    <scope>NUCLEOTIDE SEQUENCE [LARGE SCALE GENOMIC DNA]</scope>
    <source>
        <strain evidence="4">Buetzberg</strain>
    </source>
</reference>
<feature type="region of interest" description="Disordered" evidence="2">
    <location>
        <begin position="284"/>
        <end position="310"/>
    </location>
</feature>
<proteinExistence type="predicted"/>
<evidence type="ECO:0000313" key="4">
    <source>
        <dbReference type="EMBL" id="SCG85810.1"/>
    </source>
</evidence>
<keyword evidence="5" id="KW-1185">Reference proteome</keyword>
<organism evidence="4 5">
    <name type="scientific">Methanobacterium congolense</name>
    <dbReference type="NCBI Taxonomy" id="118062"/>
    <lineage>
        <taxon>Archaea</taxon>
        <taxon>Methanobacteriati</taxon>
        <taxon>Methanobacteriota</taxon>
        <taxon>Methanomada group</taxon>
        <taxon>Methanobacteria</taxon>
        <taxon>Methanobacteriales</taxon>
        <taxon>Methanobacteriaceae</taxon>
        <taxon>Methanobacterium</taxon>
    </lineage>
</organism>
<dbReference type="InterPro" id="IPR037024">
    <property type="entry name" value="NiFe_Hase_small_N_sf"/>
</dbReference>
<evidence type="ECO:0000313" key="5">
    <source>
        <dbReference type="Proteomes" id="UP000094707"/>
    </source>
</evidence>
<dbReference type="SUPFAM" id="SSF56770">
    <property type="entry name" value="HydA/Nqo6-like"/>
    <property type="match status" value="1"/>
</dbReference>
<dbReference type="STRING" id="118062.MCBB_1252"/>
<dbReference type="GeneID" id="30412096"/>
<keyword evidence="1 4" id="KW-0560">Oxidoreductase</keyword>
<name>A0A1D3L2X6_9EURY</name>